<dbReference type="KEGG" id="gfr:102035496"/>
<evidence type="ECO:0000256" key="5">
    <source>
        <dbReference type="ARBA" id="ARBA00022679"/>
    </source>
</evidence>
<keyword evidence="7 15" id="KW-0418">Kinase</keyword>
<dbReference type="FunFam" id="1.10.510.10:FF:000088">
    <property type="entry name" value="cyclin-dependent kinase 8 isoform X1"/>
    <property type="match status" value="1"/>
</dbReference>
<organism evidence="14 15">
    <name type="scientific">Geospiza fortis</name>
    <name type="common">Medium ground-finch</name>
    <dbReference type="NCBI Taxonomy" id="48883"/>
    <lineage>
        <taxon>Eukaryota</taxon>
        <taxon>Metazoa</taxon>
        <taxon>Chordata</taxon>
        <taxon>Craniata</taxon>
        <taxon>Vertebrata</taxon>
        <taxon>Euteleostomi</taxon>
        <taxon>Archelosauria</taxon>
        <taxon>Archosauria</taxon>
        <taxon>Dinosauria</taxon>
        <taxon>Saurischia</taxon>
        <taxon>Theropoda</taxon>
        <taxon>Coelurosauria</taxon>
        <taxon>Aves</taxon>
        <taxon>Neognathae</taxon>
        <taxon>Neoaves</taxon>
        <taxon>Telluraves</taxon>
        <taxon>Australaves</taxon>
        <taxon>Passeriformes</taxon>
        <taxon>Thraupidae</taxon>
        <taxon>Geospiza</taxon>
    </lineage>
</organism>
<comment type="similarity">
    <text evidence="2">Belongs to the protein kinase superfamily. CMGC Ser/Thr protein kinase family. CDC2/CDKX subfamily.</text>
</comment>
<name>A0A6I9ZA58_GEOFO</name>
<feature type="region of interest" description="Disordered" evidence="12">
    <location>
        <begin position="442"/>
        <end position="543"/>
    </location>
</feature>
<dbReference type="PANTHER" id="PTHR24056">
    <property type="entry name" value="CELL DIVISION PROTEIN KINASE"/>
    <property type="match status" value="1"/>
</dbReference>
<evidence type="ECO:0000256" key="6">
    <source>
        <dbReference type="ARBA" id="ARBA00022741"/>
    </source>
</evidence>
<evidence type="ECO:0000256" key="10">
    <source>
        <dbReference type="ARBA" id="ARBA00047811"/>
    </source>
</evidence>
<dbReference type="OrthoDB" id="6284126at2759"/>
<feature type="compositionally biased region" description="Polar residues" evidence="12">
    <location>
        <begin position="467"/>
        <end position="476"/>
    </location>
</feature>
<accession>A0A6I9ZA58</accession>
<proteinExistence type="inferred from homology"/>
<dbReference type="InterPro" id="IPR000719">
    <property type="entry name" value="Prot_kinase_dom"/>
</dbReference>
<dbReference type="InterPro" id="IPR050108">
    <property type="entry name" value="CDK"/>
</dbReference>
<evidence type="ECO:0000256" key="3">
    <source>
        <dbReference type="ARBA" id="ARBA00012425"/>
    </source>
</evidence>
<dbReference type="SMART" id="SM00220">
    <property type="entry name" value="S_TKc"/>
    <property type="match status" value="1"/>
</dbReference>
<feature type="compositionally biased region" description="Low complexity" evidence="12">
    <location>
        <begin position="451"/>
        <end position="466"/>
    </location>
</feature>
<dbReference type="PROSITE" id="PS50011">
    <property type="entry name" value="PROTEIN_KINASE_DOM"/>
    <property type="match status" value="1"/>
</dbReference>
<dbReference type="GO" id="GO:0005829">
    <property type="term" value="C:cytosol"/>
    <property type="evidence" value="ECO:0007669"/>
    <property type="project" value="TreeGrafter"/>
</dbReference>
<dbReference type="GO" id="GO:0005634">
    <property type="term" value="C:nucleus"/>
    <property type="evidence" value="ECO:0007669"/>
    <property type="project" value="UniProtKB-SubCell"/>
</dbReference>
<dbReference type="Proteomes" id="UP000504602">
    <property type="component" value="Unplaced"/>
</dbReference>
<dbReference type="GO" id="GO:0004693">
    <property type="term" value="F:cyclin-dependent protein serine/threonine kinase activity"/>
    <property type="evidence" value="ECO:0007669"/>
    <property type="project" value="UniProtKB-EC"/>
</dbReference>
<keyword evidence="4" id="KW-0723">Serine/threonine-protein kinase</keyword>
<evidence type="ECO:0000256" key="8">
    <source>
        <dbReference type="ARBA" id="ARBA00022840"/>
    </source>
</evidence>
<evidence type="ECO:0000256" key="4">
    <source>
        <dbReference type="ARBA" id="ARBA00022527"/>
    </source>
</evidence>
<dbReference type="InParanoid" id="A0A6I9ZA58"/>
<dbReference type="Gene3D" id="3.30.200.20">
    <property type="entry name" value="Phosphorylase Kinase, domain 1"/>
    <property type="match status" value="1"/>
</dbReference>
<keyword evidence="6" id="KW-0547">Nucleotide-binding</keyword>
<dbReference type="CTD" id="23097"/>
<gene>
    <name evidence="15" type="primary">CDK19</name>
</gene>
<dbReference type="PROSITE" id="PS00108">
    <property type="entry name" value="PROTEIN_KINASE_ST"/>
    <property type="match status" value="1"/>
</dbReference>
<dbReference type="PANTHER" id="PTHR24056:SF570">
    <property type="entry name" value="CYCLIN-DEPENDENT KINASE 19"/>
    <property type="match status" value="1"/>
</dbReference>
<feature type="domain" description="Protein kinase" evidence="13">
    <location>
        <begin position="102"/>
        <end position="415"/>
    </location>
</feature>
<feature type="compositionally biased region" description="Low complexity" evidence="12">
    <location>
        <begin position="507"/>
        <end position="537"/>
    </location>
</feature>
<evidence type="ECO:0000313" key="15">
    <source>
        <dbReference type="RefSeq" id="XP_014167519.1"/>
    </source>
</evidence>
<sequence>MRSTDAPRPARLQSRPVRRQELSRAFRRTSRSLRPFQEPSVCDREMGSHWYAGVWHKERVTGQGMCVCGRTLGQPRICSLRYSRYMGQAAADGWGQMNESLLGDSETVSDGIIGSGLCPPAEEKDEKEYALKQIEGTGISMSACREIALLRELKHPNVIALQKVFLSHSDRKVWLLFDYAEHDLWHIIKFHRASKANKKPMQLPRSMVKSLLYQILDGIHYLHANWVLHRDLKPANILVMGEGPERGRVKIADMGFARLFNSPLKPLADLDPVVVTFWYRAPELLLGARHYTKAIDIWAIGCIFAELLTSEPIFHCRQEDIKTSNPFHHDQLDRIFSVMGFPADKDWEDIRKMPEYPTLQKDFRRTTYANSSLIKYMEKHKVKPDSKVFLLLQKLLTMDPTKRITSEQALQDPYFQEDPLPTSDVFAGCQIPYPKREFLNEDEPEEKGDKNQQQQNQHAAGAGLQHSQDSGLSQVPPNKKPRIGPSGANSGGPVMPSDYQHSSSRLSYQSNIQGSSQSQSTMGYSASSQQSSQYHQSHQSHRY</sequence>
<dbReference type="GeneID" id="102035496"/>
<keyword evidence="14" id="KW-1185">Reference proteome</keyword>
<dbReference type="InterPro" id="IPR011009">
    <property type="entry name" value="Kinase-like_dom_sf"/>
</dbReference>
<keyword evidence="9" id="KW-0539">Nucleus</keyword>
<dbReference type="AlphaFoldDB" id="A0A6I9ZA58"/>
<evidence type="ECO:0000259" key="13">
    <source>
        <dbReference type="PROSITE" id="PS50011"/>
    </source>
</evidence>
<keyword evidence="8" id="KW-0067">ATP-binding</keyword>
<evidence type="ECO:0000256" key="9">
    <source>
        <dbReference type="ARBA" id="ARBA00023242"/>
    </source>
</evidence>
<dbReference type="RefSeq" id="XP_014167519.1">
    <property type="nucleotide sequence ID" value="XM_014312044.2"/>
</dbReference>
<comment type="subcellular location">
    <subcellularLocation>
        <location evidence="1">Nucleus</location>
    </subcellularLocation>
</comment>
<dbReference type="InterPro" id="IPR008271">
    <property type="entry name" value="Ser/Thr_kinase_AS"/>
</dbReference>
<dbReference type="Gene3D" id="1.10.510.10">
    <property type="entry name" value="Transferase(Phosphotransferase) domain 1"/>
    <property type="match status" value="1"/>
</dbReference>
<dbReference type="Pfam" id="PF00069">
    <property type="entry name" value="Pkinase"/>
    <property type="match status" value="1"/>
</dbReference>
<protein>
    <recommendedName>
        <fullName evidence="3">cyclin-dependent kinase</fullName>
        <ecNumber evidence="3">2.7.11.22</ecNumber>
    </recommendedName>
</protein>
<comment type="catalytic activity">
    <reaction evidence="10">
        <text>L-threonyl-[protein] + ATP = O-phospho-L-threonyl-[protein] + ADP + H(+)</text>
        <dbReference type="Rhea" id="RHEA:46608"/>
        <dbReference type="Rhea" id="RHEA-COMP:11060"/>
        <dbReference type="Rhea" id="RHEA-COMP:11605"/>
        <dbReference type="ChEBI" id="CHEBI:15378"/>
        <dbReference type="ChEBI" id="CHEBI:30013"/>
        <dbReference type="ChEBI" id="CHEBI:30616"/>
        <dbReference type="ChEBI" id="CHEBI:61977"/>
        <dbReference type="ChEBI" id="CHEBI:456216"/>
        <dbReference type="EC" id="2.7.11.22"/>
    </reaction>
</comment>
<evidence type="ECO:0000256" key="12">
    <source>
        <dbReference type="SAM" id="MobiDB-lite"/>
    </source>
</evidence>
<comment type="catalytic activity">
    <reaction evidence="11">
        <text>L-seryl-[protein] + ATP = O-phospho-L-seryl-[protein] + ADP + H(+)</text>
        <dbReference type="Rhea" id="RHEA:17989"/>
        <dbReference type="Rhea" id="RHEA-COMP:9863"/>
        <dbReference type="Rhea" id="RHEA-COMP:11604"/>
        <dbReference type="ChEBI" id="CHEBI:15378"/>
        <dbReference type="ChEBI" id="CHEBI:29999"/>
        <dbReference type="ChEBI" id="CHEBI:30616"/>
        <dbReference type="ChEBI" id="CHEBI:83421"/>
        <dbReference type="ChEBI" id="CHEBI:456216"/>
        <dbReference type="EC" id="2.7.11.22"/>
    </reaction>
</comment>
<keyword evidence="5" id="KW-0808">Transferase</keyword>
<dbReference type="EC" id="2.7.11.22" evidence="3"/>
<dbReference type="SUPFAM" id="SSF56112">
    <property type="entry name" value="Protein kinase-like (PK-like)"/>
    <property type="match status" value="1"/>
</dbReference>
<reference evidence="15" key="1">
    <citation type="submission" date="2025-08" db="UniProtKB">
        <authorList>
            <consortium name="RefSeq"/>
        </authorList>
    </citation>
    <scope>IDENTIFICATION</scope>
</reference>
<evidence type="ECO:0000256" key="11">
    <source>
        <dbReference type="ARBA" id="ARBA00048367"/>
    </source>
</evidence>
<evidence type="ECO:0000256" key="2">
    <source>
        <dbReference type="ARBA" id="ARBA00006485"/>
    </source>
</evidence>
<evidence type="ECO:0000256" key="7">
    <source>
        <dbReference type="ARBA" id="ARBA00022777"/>
    </source>
</evidence>
<evidence type="ECO:0000256" key="1">
    <source>
        <dbReference type="ARBA" id="ARBA00004123"/>
    </source>
</evidence>
<dbReference type="GO" id="GO:0005524">
    <property type="term" value="F:ATP binding"/>
    <property type="evidence" value="ECO:0007669"/>
    <property type="project" value="UniProtKB-KW"/>
</dbReference>
<evidence type="ECO:0000313" key="14">
    <source>
        <dbReference type="Proteomes" id="UP000504602"/>
    </source>
</evidence>
<feature type="region of interest" description="Disordered" evidence="12">
    <location>
        <begin position="1"/>
        <end position="26"/>
    </location>
</feature>